<feature type="region of interest" description="Disordered" evidence="1">
    <location>
        <begin position="1"/>
        <end position="48"/>
    </location>
</feature>
<evidence type="ECO:0000313" key="3">
    <source>
        <dbReference type="Proteomes" id="UP001283361"/>
    </source>
</evidence>
<evidence type="ECO:0000256" key="1">
    <source>
        <dbReference type="SAM" id="MobiDB-lite"/>
    </source>
</evidence>
<feature type="compositionally biased region" description="Basic and acidic residues" evidence="1">
    <location>
        <begin position="21"/>
        <end position="34"/>
    </location>
</feature>
<accession>A0AAE0YBC4</accession>
<proteinExistence type="predicted"/>
<gene>
    <name evidence="2" type="ORF">RRG08_003932</name>
</gene>
<dbReference type="EMBL" id="JAWDGP010006505">
    <property type="protein sequence ID" value="KAK3739700.1"/>
    <property type="molecule type" value="Genomic_DNA"/>
</dbReference>
<evidence type="ECO:0000313" key="2">
    <source>
        <dbReference type="EMBL" id="KAK3739700.1"/>
    </source>
</evidence>
<name>A0AAE0YBC4_9GAST</name>
<protein>
    <submittedName>
        <fullName evidence="2">Uncharacterized protein</fullName>
    </submittedName>
</protein>
<sequence length="110" mass="12720">MPRQVFRELGANKSGSLRRNRVSDPARTHTKEDISPTARTAGTGYQPDYASNHQLDLEDLKLTGRLIYYVLRPIFGKHRNNYTWNMRVGKERIPTLILMVLSQNHPVEFP</sequence>
<reference evidence="2" key="1">
    <citation type="journal article" date="2023" name="G3 (Bethesda)">
        <title>A reference genome for the long-term kleptoplast-retaining sea slug Elysia crispata morphotype clarki.</title>
        <authorList>
            <person name="Eastman K.E."/>
            <person name="Pendleton A.L."/>
            <person name="Shaikh M.A."/>
            <person name="Suttiyut T."/>
            <person name="Ogas R."/>
            <person name="Tomko P."/>
            <person name="Gavelis G."/>
            <person name="Widhalm J.R."/>
            <person name="Wisecaver J.H."/>
        </authorList>
    </citation>
    <scope>NUCLEOTIDE SEQUENCE</scope>
    <source>
        <strain evidence="2">ECLA1</strain>
    </source>
</reference>
<keyword evidence="3" id="KW-1185">Reference proteome</keyword>
<comment type="caution">
    <text evidence="2">The sequence shown here is derived from an EMBL/GenBank/DDBJ whole genome shotgun (WGS) entry which is preliminary data.</text>
</comment>
<dbReference type="Proteomes" id="UP001283361">
    <property type="component" value="Unassembled WGS sequence"/>
</dbReference>
<dbReference type="AlphaFoldDB" id="A0AAE0YBC4"/>
<organism evidence="2 3">
    <name type="scientific">Elysia crispata</name>
    <name type="common">lettuce slug</name>
    <dbReference type="NCBI Taxonomy" id="231223"/>
    <lineage>
        <taxon>Eukaryota</taxon>
        <taxon>Metazoa</taxon>
        <taxon>Spiralia</taxon>
        <taxon>Lophotrochozoa</taxon>
        <taxon>Mollusca</taxon>
        <taxon>Gastropoda</taxon>
        <taxon>Heterobranchia</taxon>
        <taxon>Euthyneura</taxon>
        <taxon>Panpulmonata</taxon>
        <taxon>Sacoglossa</taxon>
        <taxon>Placobranchoidea</taxon>
        <taxon>Plakobranchidae</taxon>
        <taxon>Elysia</taxon>
    </lineage>
</organism>